<protein>
    <submittedName>
        <fullName evidence="1">Uncharacterized protein</fullName>
    </submittedName>
</protein>
<organism evidence="1">
    <name type="scientific">Arundo donax</name>
    <name type="common">Giant reed</name>
    <name type="synonym">Donax arundinaceus</name>
    <dbReference type="NCBI Taxonomy" id="35708"/>
    <lineage>
        <taxon>Eukaryota</taxon>
        <taxon>Viridiplantae</taxon>
        <taxon>Streptophyta</taxon>
        <taxon>Embryophyta</taxon>
        <taxon>Tracheophyta</taxon>
        <taxon>Spermatophyta</taxon>
        <taxon>Magnoliopsida</taxon>
        <taxon>Liliopsida</taxon>
        <taxon>Poales</taxon>
        <taxon>Poaceae</taxon>
        <taxon>PACMAD clade</taxon>
        <taxon>Arundinoideae</taxon>
        <taxon>Arundineae</taxon>
        <taxon>Arundo</taxon>
    </lineage>
</organism>
<reference evidence="1" key="2">
    <citation type="journal article" date="2015" name="Data Brief">
        <title>Shoot transcriptome of the giant reed, Arundo donax.</title>
        <authorList>
            <person name="Barrero R.A."/>
            <person name="Guerrero F.D."/>
            <person name="Moolhuijzen P."/>
            <person name="Goolsby J.A."/>
            <person name="Tidwell J."/>
            <person name="Bellgard S.E."/>
            <person name="Bellgard M.I."/>
        </authorList>
    </citation>
    <scope>NUCLEOTIDE SEQUENCE</scope>
    <source>
        <tissue evidence="1">Shoot tissue taken approximately 20 cm above the soil surface</tissue>
    </source>
</reference>
<evidence type="ECO:0000313" key="1">
    <source>
        <dbReference type="EMBL" id="JAE30477.1"/>
    </source>
</evidence>
<dbReference type="EMBL" id="GBRH01167419">
    <property type="protein sequence ID" value="JAE30477.1"/>
    <property type="molecule type" value="Transcribed_RNA"/>
</dbReference>
<sequence>MINAPTSTDCLIPELSILEFFPLWFKEYIISTKVLLYTNY</sequence>
<dbReference type="AlphaFoldDB" id="A0A0A9H125"/>
<proteinExistence type="predicted"/>
<reference evidence="1" key="1">
    <citation type="submission" date="2014-09" db="EMBL/GenBank/DDBJ databases">
        <authorList>
            <person name="Magalhaes I.L.F."/>
            <person name="Oliveira U."/>
            <person name="Santos F.R."/>
            <person name="Vidigal T.H.D.A."/>
            <person name="Brescovit A.D."/>
            <person name="Santos A.J."/>
        </authorList>
    </citation>
    <scope>NUCLEOTIDE SEQUENCE</scope>
    <source>
        <tissue evidence="1">Shoot tissue taken approximately 20 cm above the soil surface</tissue>
    </source>
</reference>
<accession>A0A0A9H125</accession>
<name>A0A0A9H125_ARUDO</name>